<evidence type="ECO:0000256" key="4">
    <source>
        <dbReference type="ARBA" id="ARBA00022490"/>
    </source>
</evidence>
<keyword evidence="7" id="KW-0472">Membrane</keyword>
<dbReference type="PANTHER" id="PTHR46856">
    <property type="entry name" value="PX DOMAIN-CONTAINING PROTEIN EREL1-RELATED"/>
    <property type="match status" value="1"/>
</dbReference>
<dbReference type="AlphaFoldDB" id="A0AAX6GKG0"/>
<sequence length="738" mass="83549">MTTEKRASPPKHRHDGTSPLPLGMDWSPPPKKWDGRNTVWPHDPHTGWSYCVMIPSWSVQTGSGASSESLLNPIVFYRIQVGIQSPEGVSSIHGLLRRFSDFLKLFSALKRAFPKKEIPPAPSKHAFLRINSSRLLLEERRRALEEWVGRILSDIDLSRSAPVAAFLELEVAARSSFQDLNQHPLEANQLAEARTMEISSSGSFIASRSQSVASDIGSDFAYETSDLCTSNQGILHISESGAENVASVKSLSAPIEEINNELVMGEPILDRPEELLRSNLQIGKENLVGRDMFYGNSSRETLFPRNKIEFISEQDPDKLSGHSRKLSVDSIGSDVSSIRGSELSVSGVTNSIWDGSVDLPGGFEARIAKEAASSMDTQFMNDAQIVLPLDQRHKLNRVLVTMQRRLMTAKTDMEDLLARLNQEMTVKEYLTTKVKDLEGELEVTRQRSKENLQQALLVERERVTQMQWDMDEIHRKYMDMESRLKFEQNEKTRVESENTTASSEKQMLLQELNAKQDKIENLQRHLVDVEMKSKADIKVLVKEVKFLRSSQAELKEMLNQSMKEKTELEKVLQSEKQRRAHAKTARKKLLHECGVLRHRIQDCSVNFLAEEEDKFTVSNSSLSDAIDLLSTSDNRIGLLLAEAQLLSRDDEHVVADVRKTKGSDYSEDLITADGEDPTKEDDEMRKMLTDTLVDNARLRKQVNSVIRCALKTLMEPEKDDGSDEVPNRKTVLNRFFER</sequence>
<evidence type="ECO:0000259" key="11">
    <source>
        <dbReference type="PROSITE" id="PS50195"/>
    </source>
</evidence>
<dbReference type="EMBL" id="JANAVB010018993">
    <property type="protein sequence ID" value="KAJ6829002.1"/>
    <property type="molecule type" value="Genomic_DNA"/>
</dbReference>
<dbReference type="InterPro" id="IPR036871">
    <property type="entry name" value="PX_dom_sf"/>
</dbReference>
<dbReference type="GO" id="GO:0010008">
    <property type="term" value="C:endosome membrane"/>
    <property type="evidence" value="ECO:0007669"/>
    <property type="project" value="UniProtKB-SubCell"/>
</dbReference>
<evidence type="ECO:0000256" key="2">
    <source>
        <dbReference type="ARBA" id="ARBA00004514"/>
    </source>
</evidence>
<evidence type="ECO:0000256" key="7">
    <source>
        <dbReference type="ARBA" id="ARBA00023136"/>
    </source>
</evidence>
<dbReference type="SMART" id="SM00312">
    <property type="entry name" value="PX"/>
    <property type="match status" value="1"/>
</dbReference>
<evidence type="ECO:0000313" key="12">
    <source>
        <dbReference type="EMBL" id="KAJ6829002.1"/>
    </source>
</evidence>
<keyword evidence="5" id="KW-0653">Protein transport</keyword>
<accession>A0AAX6GKG0</accession>
<evidence type="ECO:0000256" key="8">
    <source>
        <dbReference type="ARBA" id="ARBA00055681"/>
    </source>
</evidence>
<reference evidence="12" key="2">
    <citation type="submission" date="2023-04" db="EMBL/GenBank/DDBJ databases">
        <authorList>
            <person name="Bruccoleri R.E."/>
            <person name="Oakeley E.J."/>
            <person name="Faust A.-M."/>
            <person name="Dessus-Babus S."/>
            <person name="Altorfer M."/>
            <person name="Burckhardt D."/>
            <person name="Oertli M."/>
            <person name="Naumann U."/>
            <person name="Petersen F."/>
            <person name="Wong J."/>
        </authorList>
    </citation>
    <scope>NUCLEOTIDE SEQUENCE</scope>
    <source>
        <strain evidence="12">GSM-AAB239-AS_SAM_17_03QT</strain>
        <tissue evidence="12">Leaf</tissue>
    </source>
</reference>
<dbReference type="SUPFAM" id="SSF64268">
    <property type="entry name" value="PX domain"/>
    <property type="match status" value="1"/>
</dbReference>
<dbReference type="FunFam" id="3.30.1520.10:FF:000060">
    <property type="entry name" value="Phox (PX) domain-containing protein"/>
    <property type="match status" value="1"/>
</dbReference>
<evidence type="ECO:0000256" key="3">
    <source>
        <dbReference type="ARBA" id="ARBA00022448"/>
    </source>
</evidence>
<name>A0AAX6GKG0_IRIPA</name>
<organism evidence="12 13">
    <name type="scientific">Iris pallida</name>
    <name type="common">Sweet iris</name>
    <dbReference type="NCBI Taxonomy" id="29817"/>
    <lineage>
        <taxon>Eukaryota</taxon>
        <taxon>Viridiplantae</taxon>
        <taxon>Streptophyta</taxon>
        <taxon>Embryophyta</taxon>
        <taxon>Tracheophyta</taxon>
        <taxon>Spermatophyta</taxon>
        <taxon>Magnoliopsida</taxon>
        <taxon>Liliopsida</taxon>
        <taxon>Asparagales</taxon>
        <taxon>Iridaceae</taxon>
        <taxon>Iridoideae</taxon>
        <taxon>Irideae</taxon>
        <taxon>Iris</taxon>
    </lineage>
</organism>
<evidence type="ECO:0000256" key="1">
    <source>
        <dbReference type="ARBA" id="ARBA00004481"/>
    </source>
</evidence>
<feature type="coiled-coil region" evidence="9">
    <location>
        <begin position="399"/>
        <end position="578"/>
    </location>
</feature>
<dbReference type="Pfam" id="PF00787">
    <property type="entry name" value="PX"/>
    <property type="match status" value="1"/>
</dbReference>
<feature type="domain" description="PX" evidence="11">
    <location>
        <begin position="55"/>
        <end position="174"/>
    </location>
</feature>
<comment type="subcellular location">
    <subcellularLocation>
        <location evidence="2">Cytoplasm</location>
        <location evidence="2">Cytosol</location>
    </subcellularLocation>
    <subcellularLocation>
        <location evidence="1">Endosome membrane</location>
        <topology evidence="1">Peripheral membrane protein</topology>
    </subcellularLocation>
</comment>
<proteinExistence type="predicted"/>
<dbReference type="PROSITE" id="PS50195">
    <property type="entry name" value="PX"/>
    <property type="match status" value="1"/>
</dbReference>
<dbReference type="GO" id="GO:0035091">
    <property type="term" value="F:phosphatidylinositol binding"/>
    <property type="evidence" value="ECO:0007669"/>
    <property type="project" value="InterPro"/>
</dbReference>
<comment type="function">
    <text evidence="8">Acts as an effector of RABF2A and RABF2B. Involved in vacuolar transport of storage proteins. Regulates membrane trafficking to protein storage vacuoles (PSVs). Binds specifically to phosphatidylinositol 3-monophosphate (PtdIns3P).</text>
</comment>
<dbReference type="Gene3D" id="3.30.1520.10">
    <property type="entry name" value="Phox-like domain"/>
    <property type="match status" value="1"/>
</dbReference>
<keyword evidence="3" id="KW-0813">Transport</keyword>
<reference evidence="12" key="1">
    <citation type="journal article" date="2023" name="GigaByte">
        <title>Genome assembly of the bearded iris, Iris pallida Lam.</title>
        <authorList>
            <person name="Bruccoleri R.E."/>
            <person name="Oakeley E.J."/>
            <person name="Faust A.M.E."/>
            <person name="Altorfer M."/>
            <person name="Dessus-Babus S."/>
            <person name="Burckhardt D."/>
            <person name="Oertli M."/>
            <person name="Naumann U."/>
            <person name="Petersen F."/>
            <person name="Wong J."/>
        </authorList>
    </citation>
    <scope>NUCLEOTIDE SEQUENCE</scope>
    <source>
        <strain evidence="12">GSM-AAB239-AS_SAM_17_03QT</strain>
    </source>
</reference>
<comment type="caution">
    <text evidence="12">The sequence shown here is derived from an EMBL/GenBank/DDBJ whole genome shotgun (WGS) entry which is preliminary data.</text>
</comment>
<protein>
    <submittedName>
        <fullName evidence="12">PX domain-containing protein EREL1 isoform X1</fullName>
    </submittedName>
</protein>
<keyword evidence="6 9" id="KW-0175">Coiled coil</keyword>
<dbReference type="GO" id="GO:0015031">
    <property type="term" value="P:protein transport"/>
    <property type="evidence" value="ECO:0007669"/>
    <property type="project" value="UniProtKB-KW"/>
</dbReference>
<dbReference type="InterPro" id="IPR001683">
    <property type="entry name" value="PX_dom"/>
</dbReference>
<dbReference type="GO" id="GO:0005829">
    <property type="term" value="C:cytosol"/>
    <property type="evidence" value="ECO:0007669"/>
    <property type="project" value="UniProtKB-SubCell"/>
</dbReference>
<evidence type="ECO:0000256" key="10">
    <source>
        <dbReference type="SAM" id="MobiDB-lite"/>
    </source>
</evidence>
<dbReference type="PANTHER" id="PTHR46856:SF1">
    <property type="entry name" value="PX DOMAIN-CONTAINING PROTEIN EREL1-RELATED"/>
    <property type="match status" value="1"/>
</dbReference>
<evidence type="ECO:0000313" key="13">
    <source>
        <dbReference type="Proteomes" id="UP001140949"/>
    </source>
</evidence>
<keyword evidence="4" id="KW-0963">Cytoplasm</keyword>
<evidence type="ECO:0000256" key="5">
    <source>
        <dbReference type="ARBA" id="ARBA00022927"/>
    </source>
</evidence>
<gene>
    <name evidence="12" type="ORF">M6B38_359350</name>
</gene>
<evidence type="ECO:0000256" key="9">
    <source>
        <dbReference type="SAM" id="Coils"/>
    </source>
</evidence>
<evidence type="ECO:0000256" key="6">
    <source>
        <dbReference type="ARBA" id="ARBA00023054"/>
    </source>
</evidence>
<keyword evidence="13" id="KW-1185">Reference proteome</keyword>
<dbReference type="InterPro" id="IPR044588">
    <property type="entry name" value="EREX-like"/>
</dbReference>
<dbReference type="Proteomes" id="UP001140949">
    <property type="component" value="Unassembled WGS sequence"/>
</dbReference>
<feature type="region of interest" description="Disordered" evidence="10">
    <location>
        <begin position="1"/>
        <end position="27"/>
    </location>
</feature>